<proteinExistence type="predicted"/>
<protein>
    <submittedName>
        <fullName evidence="2">Uncharacterized protein</fullName>
    </submittedName>
</protein>
<name>A0A8H4QTL8_9AGAR</name>
<evidence type="ECO:0000313" key="2">
    <source>
        <dbReference type="EMBL" id="KAF4616719.1"/>
    </source>
</evidence>
<keyword evidence="3" id="KW-1185">Reference proteome</keyword>
<dbReference type="EMBL" id="JAACJL010000031">
    <property type="protein sequence ID" value="KAF4616719.1"/>
    <property type="molecule type" value="Genomic_DNA"/>
</dbReference>
<reference evidence="2 3" key="1">
    <citation type="submission" date="2019-12" db="EMBL/GenBank/DDBJ databases">
        <authorList>
            <person name="Floudas D."/>
            <person name="Bentzer J."/>
            <person name="Ahren D."/>
            <person name="Johansson T."/>
            <person name="Persson P."/>
            <person name="Tunlid A."/>
        </authorList>
    </citation>
    <scope>NUCLEOTIDE SEQUENCE [LARGE SCALE GENOMIC DNA]</scope>
    <source>
        <strain evidence="2 3">CBS 102.39</strain>
    </source>
</reference>
<evidence type="ECO:0000313" key="3">
    <source>
        <dbReference type="Proteomes" id="UP000521872"/>
    </source>
</evidence>
<sequence>MLSSWQTGGFCCMSPTPSHHSISHTLPLVFPPTTRIGPPLRSASPVPTQSSPPVSHLSWDDTCARMVMKVVTEYCQRRLCPPESSAMIPNSTRNYKSKRTTSTHFIMPHAPGASSHASTASSNPPIHPAQIRNSYRVVGGSEPKSMGALSLIAAASLAFPLLGPQISPKTWILLGSIGANKWVSASGANDAIEDSPSGPVYLEETLMPQWCSL</sequence>
<dbReference type="AlphaFoldDB" id="A0A8H4QTL8"/>
<organism evidence="2 3">
    <name type="scientific">Agrocybe pediades</name>
    <dbReference type="NCBI Taxonomy" id="84607"/>
    <lineage>
        <taxon>Eukaryota</taxon>
        <taxon>Fungi</taxon>
        <taxon>Dikarya</taxon>
        <taxon>Basidiomycota</taxon>
        <taxon>Agaricomycotina</taxon>
        <taxon>Agaricomycetes</taxon>
        <taxon>Agaricomycetidae</taxon>
        <taxon>Agaricales</taxon>
        <taxon>Agaricineae</taxon>
        <taxon>Strophariaceae</taxon>
        <taxon>Agrocybe</taxon>
    </lineage>
</organism>
<comment type="caution">
    <text evidence="2">The sequence shown here is derived from an EMBL/GenBank/DDBJ whole genome shotgun (WGS) entry which is preliminary data.</text>
</comment>
<evidence type="ECO:0000256" key="1">
    <source>
        <dbReference type="SAM" id="MobiDB-lite"/>
    </source>
</evidence>
<dbReference type="Proteomes" id="UP000521872">
    <property type="component" value="Unassembled WGS sequence"/>
</dbReference>
<feature type="region of interest" description="Disordered" evidence="1">
    <location>
        <begin position="109"/>
        <end position="128"/>
    </location>
</feature>
<gene>
    <name evidence="2" type="ORF">D9613_008833</name>
</gene>
<accession>A0A8H4QTL8</accession>
<feature type="compositionally biased region" description="Polar residues" evidence="1">
    <location>
        <begin position="115"/>
        <end position="124"/>
    </location>
</feature>